<dbReference type="SUPFAM" id="SSF57424">
    <property type="entry name" value="LDL receptor-like module"/>
    <property type="match status" value="8"/>
</dbReference>
<feature type="compositionally biased region" description="Polar residues" evidence="7">
    <location>
        <begin position="1346"/>
        <end position="1356"/>
    </location>
</feature>
<feature type="compositionally biased region" description="Polar residues" evidence="7">
    <location>
        <begin position="919"/>
        <end position="930"/>
    </location>
</feature>
<organism evidence="9 10">
    <name type="scientific">Gryllus longicercus</name>
    <dbReference type="NCBI Taxonomy" id="2509291"/>
    <lineage>
        <taxon>Eukaryota</taxon>
        <taxon>Metazoa</taxon>
        <taxon>Ecdysozoa</taxon>
        <taxon>Arthropoda</taxon>
        <taxon>Hexapoda</taxon>
        <taxon>Insecta</taxon>
        <taxon>Pterygota</taxon>
        <taxon>Neoptera</taxon>
        <taxon>Polyneoptera</taxon>
        <taxon>Orthoptera</taxon>
        <taxon>Ensifera</taxon>
        <taxon>Gryllidea</taxon>
        <taxon>Grylloidea</taxon>
        <taxon>Gryllidae</taxon>
        <taxon>Gryllinae</taxon>
        <taxon>Gryllus</taxon>
    </lineage>
</organism>
<dbReference type="GO" id="GO:0006508">
    <property type="term" value="P:proteolysis"/>
    <property type="evidence" value="ECO:0007669"/>
    <property type="project" value="UniProtKB-KW"/>
</dbReference>
<feature type="compositionally biased region" description="Low complexity" evidence="7">
    <location>
        <begin position="1214"/>
        <end position="1232"/>
    </location>
</feature>
<feature type="region of interest" description="Disordered" evidence="7">
    <location>
        <begin position="1267"/>
        <end position="1312"/>
    </location>
</feature>
<evidence type="ECO:0000256" key="3">
    <source>
        <dbReference type="ARBA" id="ARBA00022825"/>
    </source>
</evidence>
<dbReference type="PROSITE" id="PS50068">
    <property type="entry name" value="LDLRA_2"/>
    <property type="match status" value="8"/>
</dbReference>
<dbReference type="PROSITE" id="PS01209">
    <property type="entry name" value="LDLRA_1"/>
    <property type="match status" value="3"/>
</dbReference>
<accession>A0AAN9W1S6</accession>
<protein>
    <recommendedName>
        <fullName evidence="8">Peptidase S1 domain-containing protein</fullName>
    </recommendedName>
</protein>
<comment type="caution">
    <text evidence="5">Lacks conserved residue(s) required for the propagation of feature annotation.</text>
</comment>
<dbReference type="InterPro" id="IPR023415">
    <property type="entry name" value="LDLR_class-A_CS"/>
</dbReference>
<keyword evidence="1 6" id="KW-0645">Protease</keyword>
<evidence type="ECO:0000256" key="2">
    <source>
        <dbReference type="ARBA" id="ARBA00022801"/>
    </source>
</evidence>
<dbReference type="InterPro" id="IPR015420">
    <property type="entry name" value="Peptidase_S1A_nudel"/>
</dbReference>
<feature type="disulfide bond" evidence="5">
    <location>
        <begin position="1961"/>
        <end position="1979"/>
    </location>
</feature>
<dbReference type="PROSITE" id="PS00134">
    <property type="entry name" value="TRYPSIN_HIS"/>
    <property type="match status" value="1"/>
</dbReference>
<feature type="compositionally biased region" description="Polar residues" evidence="7">
    <location>
        <begin position="1060"/>
        <end position="1070"/>
    </location>
</feature>
<dbReference type="InterPro" id="IPR018114">
    <property type="entry name" value="TRYPSIN_HIS"/>
</dbReference>
<evidence type="ECO:0000313" key="10">
    <source>
        <dbReference type="Proteomes" id="UP001378592"/>
    </source>
</evidence>
<proteinExistence type="predicted"/>
<feature type="disulfide bond" evidence="5">
    <location>
        <begin position="23"/>
        <end position="38"/>
    </location>
</feature>
<dbReference type="Gene3D" id="4.10.400.10">
    <property type="entry name" value="Low-density Lipoprotein Receptor"/>
    <property type="match status" value="8"/>
</dbReference>
<feature type="domain" description="Peptidase S1" evidence="8">
    <location>
        <begin position="1705"/>
        <end position="1944"/>
    </location>
</feature>
<reference evidence="9 10" key="1">
    <citation type="submission" date="2024-03" db="EMBL/GenBank/DDBJ databases">
        <title>The genome assembly and annotation of the cricket Gryllus longicercus Weissman &amp; Gray.</title>
        <authorList>
            <person name="Szrajer S."/>
            <person name="Gray D."/>
            <person name="Ylla G."/>
        </authorList>
    </citation>
    <scope>NUCLEOTIDE SEQUENCE [LARGE SCALE GENOMIC DNA]</scope>
    <source>
        <strain evidence="9">DAG 2021-001</strain>
        <tissue evidence="9">Whole body minus gut</tissue>
    </source>
</reference>
<feature type="disulfide bond" evidence="5">
    <location>
        <begin position="1520"/>
        <end position="1535"/>
    </location>
</feature>
<feature type="region of interest" description="Disordered" evidence="7">
    <location>
        <begin position="919"/>
        <end position="986"/>
    </location>
</feature>
<feature type="region of interest" description="Disordered" evidence="7">
    <location>
        <begin position="243"/>
        <end position="374"/>
    </location>
</feature>
<feature type="compositionally biased region" description="Polar residues" evidence="7">
    <location>
        <begin position="1165"/>
        <end position="1185"/>
    </location>
</feature>
<comment type="caution">
    <text evidence="9">The sequence shown here is derived from an EMBL/GenBank/DDBJ whole genome shotgun (WGS) entry which is preliminary data.</text>
</comment>
<evidence type="ECO:0000259" key="8">
    <source>
        <dbReference type="PROSITE" id="PS50240"/>
    </source>
</evidence>
<dbReference type="Proteomes" id="UP001378592">
    <property type="component" value="Unassembled WGS sequence"/>
</dbReference>
<sequence>MQCPPGERPCADGTGCLLEALWCDDSVHCPDASDEAQCSCRVRVRRDRLCDGFFDCPLGDDEQGCGACPPATMQCGDPAQATCVPLEQRCDGVVHCPDGRDEIECSALVDTVGPLPEFPVTVADQGLLHRNWRGVWYPACGETEPWGKEVCTGEIWPILGNMQVHRVPAHGYPGPWVHVDGAGAVSVVPACPQGASLVLCPHPPCGTRVQTATHLAQYTGHARQSADAPAAAWSDAVGQGLRERAAAGAADATDAADVPPPLASSSSSPPTPPTTRGCSSSSTPAPHNETGLSALEASSPLPSPEDERLRLLDSTTSQPPPEASNEDADEKDADQDSTDEDNGEVVKDQDKDKGKEKSKGEGEDEGDAEGAKATDMTYLRGERIVGGSPSLPGRWPWVVAIYRDGTFHCGGAVLEAQWIMTAAHCVDKWETHFYEVRAGLLRRSSFSPMEQQRAVAFVVAHEHYDRADMVHDLALMRLAAPLRFNRWVRPACLPVAVSGEAREPRAGTSCTVVGWGAIRERGPDPDHQQEVQLPVLARCKHAEDRAGGLLCAGVPEGGRDACQGDSGGPLLCQAADDRSRWYVAGVVSHGEGCARPDEPGAYTRVKLYLDWIKQHTEPSHLPPRRPKQRCPGFQCPGGRCLPVRYRCDRFPDCLRAEDELHCPFRFKGMAVAATLRVRGFEEDPRAAGARAQGEKALIMADGTLLARAGDGGDASALNGSIAVAPPTSTPQSDYAAPRTAPGQWSSDGISAVQSTERPSSGPDYKHAIDVQAVPRNSTLELSLPTPMLDFSPEDFSSENTSTVGETHALLGQSFTSLPTSTQPSKSPDLQHASTSVAPPTMAVHSGSSTVNLTPTPQTIHQDNTTTTLKGIVVNTSSAHTFSSDSSHQPSPVGHISSLATSTSSATNVGSTVSPAEVITSDSSTVPSNDLENAPHGSGGTTFFGNELANVDSSRSMQDEKGGQIQNDQEDSFKSNTQNSPLVSQSSTRNILNEVYPVVEIEETSAPGNASLIANFPHSSVWYVHPGGTKDEESSSNGIVTHRTETGRQNAESLGDIPIPNANTETSNPDFVNTAPSIESSIDETKNIPITVSDSEFADVSSSSGNSAATDVTTNLVTGFLFQSSETTEASEGFTIHKEPVTSATTVVVVTPMRGDQHPGEDELEPNTSDVTTTLMPTTEEPSTTDPAVETTTSTEETSSTYDQSTSPTYITIQGSSSYGNGPGNNLGLTGPSQDDSSSGTHGDPATDTENSSYVSGSIVTTEYTPTLQIPAPGFGQVDSPTESTNLVPNPHSDLDDHEGLQTPAPLPSTAFGSTMWEDSRPHSPVAAYDFGSESSHPVTAVSAANTVFPPDSTTAPAVSGGADGHAPQGSLGDDGAAATDPSAESGATEQPPDFVDRNLVDGAPTEQPPEEAATHAGALQSSSPRPPPAPPKAPKLFMCSKLAQRLPGELRCDGRADCVDGSDEERCSCVERLRASAPAALCDAHADCHDGSDEEHCGFCGADEFHCARSRRCVPLASVCDHTVDCPHEEDEAECFALAPQVRVLQLDAEGRPQGAGVGVLVYRAAGGAGGAGASWFPLCAKDSSPPLALAVDACAYLGFSGYDSFGEVNVHDEQMLVVPFGRNQSEAQENGVSFFTGEAVSVIAARDFEISNTASIGNTMPGNGRTGEAPMCTGLWVQCSGRPAGLLDSFQVSPLATAQAEEGAGAGPLFVDAPDAYAWPWEAAVYVDGAFACGAALLHEQWLLAAPDCLHDIKLGAGVLVAALGVRRPLAAPPAPGEEPPRVDSLRAVGPWALLLHLAAPVAPGRRVRPLRLLRWPHLLEAAEAEAAAGEGGVCVAPGRDAQGHARAVLLVPADRQTAAAAAAAATACPPTHKCFVRADAHAACQATGGRAWSGVVACRSAQGWAPAAIFSSPDGFCDAPPASVLAFPAVAPLADALQKAMEEAPVPLAPLEECATLRCPLGRCLEAGEVCDGVPHCRDASDEQPLFCAEWQQRCARALDPLACACPADELRCDNGRCVEKAAFCDGADDCGDASDEPGDCSCAAFLRLSAPRLLCDGRRNCLDKSDEARCGCGAHSFHCTRSGTCIASELVCDGEPDCPGKEDEEHCWELSISGNSPTTREVRRRSYGSWHSYCAAEGEEEHFSELCKTIGFTKMSNFTVIKHQSPNEDVQLPHLFPFTTARLNNKTEIILRGDHPLVGLKSLKEGDCNMLLLTCV</sequence>
<dbReference type="CDD" id="cd00112">
    <property type="entry name" value="LDLa"/>
    <property type="match status" value="7"/>
</dbReference>
<dbReference type="EMBL" id="JAZDUA010000115">
    <property type="protein sequence ID" value="KAK7867618.1"/>
    <property type="molecule type" value="Genomic_DNA"/>
</dbReference>
<dbReference type="PANTHER" id="PTHR24252:SF7">
    <property type="entry name" value="HYALIN"/>
    <property type="match status" value="1"/>
</dbReference>
<evidence type="ECO:0000313" key="9">
    <source>
        <dbReference type="EMBL" id="KAK7867618.1"/>
    </source>
</evidence>
<dbReference type="InterPro" id="IPR043504">
    <property type="entry name" value="Peptidase_S1_PA_chymotrypsin"/>
</dbReference>
<evidence type="ECO:0000256" key="7">
    <source>
        <dbReference type="SAM" id="MobiDB-lite"/>
    </source>
</evidence>
<feature type="compositionally biased region" description="Polar residues" evidence="7">
    <location>
        <begin position="1201"/>
        <end position="1213"/>
    </location>
</feature>
<feature type="compositionally biased region" description="Acidic residues" evidence="7">
    <location>
        <begin position="324"/>
        <end position="343"/>
    </location>
</feature>
<evidence type="ECO:0000256" key="5">
    <source>
        <dbReference type="PROSITE-ProRule" id="PRU00124"/>
    </source>
</evidence>
<feature type="compositionally biased region" description="Low complexity" evidence="7">
    <location>
        <begin position="1189"/>
        <end position="1200"/>
    </location>
</feature>
<dbReference type="InterPro" id="IPR036055">
    <property type="entry name" value="LDL_receptor-like_sf"/>
</dbReference>
<feature type="disulfide bond" evidence="5">
    <location>
        <begin position="1482"/>
        <end position="1497"/>
    </location>
</feature>
<dbReference type="GO" id="GO:0004252">
    <property type="term" value="F:serine-type endopeptidase activity"/>
    <property type="evidence" value="ECO:0007669"/>
    <property type="project" value="InterPro"/>
</dbReference>
<dbReference type="PANTHER" id="PTHR24252">
    <property type="entry name" value="ACROSIN-RELATED"/>
    <property type="match status" value="1"/>
</dbReference>
<feature type="disulfide bond" evidence="5">
    <location>
        <begin position="90"/>
        <end position="105"/>
    </location>
</feature>
<feature type="region of interest" description="Disordered" evidence="7">
    <location>
        <begin position="1346"/>
        <end position="1435"/>
    </location>
</feature>
<dbReference type="Gene3D" id="2.40.10.10">
    <property type="entry name" value="Trypsin-like serine proteases"/>
    <property type="match status" value="2"/>
</dbReference>
<dbReference type="FunFam" id="2.40.10.10:FF:000003">
    <property type="entry name" value="Transmembrane serine protease 3"/>
    <property type="match status" value="1"/>
</dbReference>
<dbReference type="InterPro" id="IPR033116">
    <property type="entry name" value="TRYPSIN_SER"/>
</dbReference>
<evidence type="ECO:0000256" key="1">
    <source>
        <dbReference type="ARBA" id="ARBA00022670"/>
    </source>
</evidence>
<evidence type="ECO:0000256" key="4">
    <source>
        <dbReference type="ARBA" id="ARBA00023157"/>
    </source>
</evidence>
<dbReference type="SMART" id="SM00192">
    <property type="entry name" value="LDLa"/>
    <property type="match status" value="8"/>
</dbReference>
<keyword evidence="4 5" id="KW-1015">Disulfide bond</keyword>
<feature type="disulfide bond" evidence="5">
    <location>
        <begin position="647"/>
        <end position="662"/>
    </location>
</feature>
<dbReference type="Pfam" id="PF00057">
    <property type="entry name" value="Ldl_recept_a"/>
    <property type="match status" value="5"/>
</dbReference>
<dbReference type="SUPFAM" id="SSF50494">
    <property type="entry name" value="Trypsin-like serine proteases"/>
    <property type="match status" value="2"/>
</dbReference>
<gene>
    <name evidence="9" type="ORF">R5R35_014813</name>
</gene>
<feature type="region of interest" description="Disordered" evidence="7">
    <location>
        <begin position="717"/>
        <end position="765"/>
    </location>
</feature>
<feature type="region of interest" description="Disordered" evidence="7">
    <location>
        <begin position="839"/>
        <end position="862"/>
    </location>
</feature>
<dbReference type="PRINTS" id="PR00261">
    <property type="entry name" value="LDLRECEPTOR"/>
</dbReference>
<feature type="compositionally biased region" description="Polar residues" evidence="7">
    <location>
        <begin position="1278"/>
        <end position="1287"/>
    </location>
</feature>
<feature type="compositionally biased region" description="Low complexity" evidence="7">
    <location>
        <begin position="246"/>
        <end position="284"/>
    </location>
</feature>
<feature type="compositionally biased region" description="Polar residues" evidence="7">
    <location>
        <begin position="973"/>
        <end position="986"/>
    </location>
</feature>
<dbReference type="PROSITE" id="PS00135">
    <property type="entry name" value="TRYPSIN_SER"/>
    <property type="match status" value="1"/>
</dbReference>
<feature type="region of interest" description="Disordered" evidence="7">
    <location>
        <begin position="1045"/>
        <end position="1070"/>
    </location>
</feature>
<name>A0AAN9W1S6_9ORTH</name>
<feature type="region of interest" description="Disordered" evidence="7">
    <location>
        <begin position="1151"/>
        <end position="1254"/>
    </location>
</feature>
<dbReference type="CDD" id="cd00190">
    <property type="entry name" value="Tryp_SPc"/>
    <property type="match status" value="1"/>
</dbReference>
<dbReference type="InterPro" id="IPR002172">
    <property type="entry name" value="LDrepeatLR_classA_rpt"/>
</dbReference>
<feature type="disulfide bond" evidence="5">
    <location>
        <begin position="2015"/>
        <end position="2033"/>
    </location>
</feature>
<dbReference type="PROSITE" id="PS50240">
    <property type="entry name" value="TRYPSIN_DOM"/>
    <property type="match status" value="2"/>
</dbReference>
<dbReference type="InterPro" id="IPR009003">
    <property type="entry name" value="Peptidase_S1_PA"/>
</dbReference>
<dbReference type="Pfam" id="PF00089">
    <property type="entry name" value="Trypsin"/>
    <property type="match status" value="1"/>
</dbReference>
<feature type="compositionally biased region" description="Pro residues" evidence="7">
    <location>
        <begin position="1424"/>
        <end position="1433"/>
    </location>
</feature>
<evidence type="ECO:0000256" key="6">
    <source>
        <dbReference type="RuleBase" id="RU363034"/>
    </source>
</evidence>
<keyword evidence="2 6" id="KW-0378">Hydrolase</keyword>
<feature type="domain" description="Peptidase S1" evidence="8">
    <location>
        <begin position="384"/>
        <end position="617"/>
    </location>
</feature>
<feature type="disulfide bond" evidence="5">
    <location>
        <begin position="2008"/>
        <end position="2020"/>
    </location>
</feature>
<feature type="compositionally biased region" description="Basic and acidic residues" evidence="7">
    <location>
        <begin position="344"/>
        <end position="361"/>
    </location>
</feature>
<feature type="disulfide bond" evidence="5">
    <location>
        <begin position="2095"/>
        <end position="2110"/>
    </location>
</feature>
<dbReference type="Pfam" id="PF09342">
    <property type="entry name" value="DUF1986"/>
    <property type="match status" value="1"/>
</dbReference>
<dbReference type="InterPro" id="IPR001254">
    <property type="entry name" value="Trypsin_dom"/>
</dbReference>
<dbReference type="SMART" id="SM00020">
    <property type="entry name" value="Tryp_SPc"/>
    <property type="match status" value="1"/>
</dbReference>
<feature type="compositionally biased region" description="Polar residues" evidence="7">
    <location>
        <begin position="742"/>
        <end position="758"/>
    </location>
</feature>
<feature type="compositionally biased region" description="Polar residues" evidence="7">
    <location>
        <begin position="845"/>
        <end position="862"/>
    </location>
</feature>
<keyword evidence="3 6" id="KW-0720">Serine protease</keyword>
<keyword evidence="10" id="KW-1185">Reference proteome</keyword>
<feature type="disulfide bond" evidence="5">
    <location>
        <begin position="635"/>
        <end position="653"/>
    </location>
</feature>